<name>A0AAW9NKQ4_9BACI</name>
<evidence type="ECO:0000256" key="1">
    <source>
        <dbReference type="SAM" id="MobiDB-lite"/>
    </source>
</evidence>
<feature type="compositionally biased region" description="Polar residues" evidence="1">
    <location>
        <begin position="313"/>
        <end position="326"/>
    </location>
</feature>
<keyword evidence="3" id="KW-1185">Reference proteome</keyword>
<proteinExistence type="predicted"/>
<protein>
    <recommendedName>
        <fullName evidence="4">Helix-turn-helix domain-containing protein</fullName>
    </recommendedName>
</protein>
<sequence length="341" mass="39488">MEEIIEIRYADSEDDFLYREGVNRGWVLSFAKIDKNFYIDSNERSLLNLLKQYAQGSKKCFPGRDTLCEELGGWSTGRLTESIKEAERLKLIKTVKEKGKNTIYYLLELHKCPVIAHSEFVHSIKKKYVKQGLADKYKEAHKKYRQSELIKEVFSSDNPLQFRQQISDFFSSYIEGKNESAPTPKPKTPNPFYGNLPPTDAESVKDPEENNKKKPKSKNPDEVEIGEWNTHHFLAFFKLKFTEKMNAAYPTNLKEDLGAMKHVLSQTSDNEKVRKLIELYFENFNGTVHSVKNFSSSFVQQKLIFILNSGSSTSYKKNSGKAQPQSDEMKDWASRLDEWED</sequence>
<evidence type="ECO:0008006" key="4">
    <source>
        <dbReference type="Google" id="ProtNLM"/>
    </source>
</evidence>
<dbReference type="RefSeq" id="WP_367408325.1">
    <property type="nucleotide sequence ID" value="NZ_JARNBH010000042.1"/>
</dbReference>
<comment type="caution">
    <text evidence="2">The sequence shown here is derived from an EMBL/GenBank/DDBJ whole genome shotgun (WGS) entry which is preliminary data.</text>
</comment>
<dbReference type="EMBL" id="JARNBH010000042">
    <property type="protein sequence ID" value="MEC0276784.1"/>
    <property type="molecule type" value="Genomic_DNA"/>
</dbReference>
<dbReference type="Proteomes" id="UP001307168">
    <property type="component" value="Unassembled WGS sequence"/>
</dbReference>
<feature type="region of interest" description="Disordered" evidence="1">
    <location>
        <begin position="177"/>
        <end position="224"/>
    </location>
</feature>
<feature type="region of interest" description="Disordered" evidence="1">
    <location>
        <begin position="313"/>
        <end position="341"/>
    </location>
</feature>
<feature type="compositionally biased region" description="Basic and acidic residues" evidence="1">
    <location>
        <begin position="327"/>
        <end position="341"/>
    </location>
</feature>
<dbReference type="AlphaFoldDB" id="A0AAW9NKQ4"/>
<reference evidence="2 3" key="1">
    <citation type="submission" date="2023-03" db="EMBL/GenBank/DDBJ databases">
        <title>Bacillus Genome Sequencing.</title>
        <authorList>
            <person name="Dunlap C."/>
        </authorList>
    </citation>
    <scope>NUCLEOTIDE SEQUENCE [LARGE SCALE GENOMIC DNA]</scope>
    <source>
        <strain evidence="2 3">B-41290</strain>
    </source>
</reference>
<gene>
    <name evidence="2" type="ORF">P4706_27735</name>
</gene>
<evidence type="ECO:0000313" key="2">
    <source>
        <dbReference type="EMBL" id="MEC0276784.1"/>
    </source>
</evidence>
<feature type="compositionally biased region" description="Basic and acidic residues" evidence="1">
    <location>
        <begin position="202"/>
        <end position="212"/>
    </location>
</feature>
<evidence type="ECO:0000313" key="3">
    <source>
        <dbReference type="Proteomes" id="UP001307168"/>
    </source>
</evidence>
<accession>A0AAW9NKQ4</accession>
<organism evidence="2 3">
    <name type="scientific">Peribacillus castrilensis</name>
    <dbReference type="NCBI Taxonomy" id="2897690"/>
    <lineage>
        <taxon>Bacteria</taxon>
        <taxon>Bacillati</taxon>
        <taxon>Bacillota</taxon>
        <taxon>Bacilli</taxon>
        <taxon>Bacillales</taxon>
        <taxon>Bacillaceae</taxon>
        <taxon>Peribacillus</taxon>
    </lineage>
</organism>